<keyword evidence="1" id="KW-0812">Transmembrane</keyword>
<dbReference type="InterPro" id="IPR025698">
    <property type="entry name" value="2TM_dom"/>
</dbReference>
<name>A0AAE3EXS4_9FLAO</name>
<keyword evidence="1" id="KW-1133">Transmembrane helix</keyword>
<feature type="domain" description="2TM" evidence="2">
    <location>
        <begin position="9"/>
        <end position="88"/>
    </location>
</feature>
<dbReference type="EMBL" id="JAIRBC010000033">
    <property type="protein sequence ID" value="MCG2462460.1"/>
    <property type="molecule type" value="Genomic_DNA"/>
</dbReference>
<comment type="caution">
    <text evidence="3">The sequence shown here is derived from an EMBL/GenBank/DDBJ whole genome shotgun (WGS) entry which is preliminary data.</text>
</comment>
<sequence>MEKDNKYLRAKERIEAVKKFYNHLFTTVFVITLTGGINYYVDKWEHPWFLWVVFGTGIGLVFHASKTFGLNLFLGRNWEERKIKEFMEEEDRQKRWE</sequence>
<evidence type="ECO:0000259" key="2">
    <source>
        <dbReference type="Pfam" id="PF13239"/>
    </source>
</evidence>
<dbReference type="Pfam" id="PF13239">
    <property type="entry name" value="2TM"/>
    <property type="match status" value="1"/>
</dbReference>
<organism evidence="3 4">
    <name type="scientific">Cerina litoralis</name>
    <dbReference type="NCBI Taxonomy" id="2874477"/>
    <lineage>
        <taxon>Bacteria</taxon>
        <taxon>Pseudomonadati</taxon>
        <taxon>Bacteroidota</taxon>
        <taxon>Flavobacteriia</taxon>
        <taxon>Flavobacteriales</taxon>
        <taxon>Flavobacteriaceae</taxon>
        <taxon>Cerina</taxon>
    </lineage>
</organism>
<dbReference type="Proteomes" id="UP001200642">
    <property type="component" value="Unassembled WGS sequence"/>
</dbReference>
<accession>A0AAE3EXS4</accession>
<gene>
    <name evidence="3" type="ORF">K8352_16990</name>
</gene>
<evidence type="ECO:0000256" key="1">
    <source>
        <dbReference type="SAM" id="Phobius"/>
    </source>
</evidence>
<feature type="transmembrane region" description="Helical" evidence="1">
    <location>
        <begin position="47"/>
        <end position="74"/>
    </location>
</feature>
<evidence type="ECO:0000313" key="3">
    <source>
        <dbReference type="EMBL" id="MCG2462460.1"/>
    </source>
</evidence>
<reference evidence="3" key="1">
    <citation type="submission" date="2023-02" db="EMBL/GenBank/DDBJ databases">
        <title>Genome of Flavobacteriaceae gen. nov. sp. strain F89.</title>
        <authorList>
            <person name="Wang Y."/>
        </authorList>
    </citation>
    <scope>NUCLEOTIDE SEQUENCE</scope>
    <source>
        <strain evidence="3">F89</strain>
    </source>
</reference>
<protein>
    <submittedName>
        <fullName evidence="3">2TM domain-containing protein</fullName>
    </submittedName>
</protein>
<feature type="transmembrane region" description="Helical" evidence="1">
    <location>
        <begin position="20"/>
        <end position="41"/>
    </location>
</feature>
<dbReference type="AlphaFoldDB" id="A0AAE3EXS4"/>
<evidence type="ECO:0000313" key="4">
    <source>
        <dbReference type="Proteomes" id="UP001200642"/>
    </source>
</evidence>
<dbReference type="RefSeq" id="WP_317903598.1">
    <property type="nucleotide sequence ID" value="NZ_JAIRBC010000033.1"/>
</dbReference>
<proteinExistence type="predicted"/>
<keyword evidence="1" id="KW-0472">Membrane</keyword>
<keyword evidence="4" id="KW-1185">Reference proteome</keyword>